<protein>
    <submittedName>
        <fullName evidence="3">Uncharacterized protein</fullName>
    </submittedName>
</protein>
<evidence type="ECO:0000313" key="3">
    <source>
        <dbReference type="RefSeq" id="XP_033464797.1"/>
    </source>
</evidence>
<reference evidence="3" key="2">
    <citation type="submission" date="2020-04" db="EMBL/GenBank/DDBJ databases">
        <authorList>
            <consortium name="NCBI Genome Project"/>
        </authorList>
    </citation>
    <scope>NUCLEOTIDE SEQUENCE</scope>
    <source>
        <strain evidence="3">CBS 342.82</strain>
    </source>
</reference>
<evidence type="ECO:0000256" key="1">
    <source>
        <dbReference type="SAM" id="Phobius"/>
    </source>
</evidence>
<gene>
    <name evidence="3" type="ORF">K489DRAFT_375905</name>
</gene>
<sequence length="53" mass="5734">MGLLAKDRSSLGIVDAALTPTLTLSGFLLYVVHLVRSWNMVIAMMIIGVCNVE</sequence>
<name>A0A6J3MIL0_9PEZI</name>
<keyword evidence="2" id="KW-1185">Reference proteome</keyword>
<proteinExistence type="predicted"/>
<feature type="transmembrane region" description="Helical" evidence="1">
    <location>
        <begin position="12"/>
        <end position="35"/>
    </location>
</feature>
<dbReference type="Proteomes" id="UP000504637">
    <property type="component" value="Unplaced"/>
</dbReference>
<evidence type="ECO:0000313" key="2">
    <source>
        <dbReference type="Proteomes" id="UP000504637"/>
    </source>
</evidence>
<keyword evidence="1" id="KW-1133">Transmembrane helix</keyword>
<keyword evidence="1" id="KW-0472">Membrane</keyword>
<reference evidence="3" key="3">
    <citation type="submission" date="2025-08" db="UniProtKB">
        <authorList>
            <consortium name="RefSeq"/>
        </authorList>
    </citation>
    <scope>IDENTIFICATION</scope>
    <source>
        <strain evidence="3">CBS 342.82</strain>
    </source>
</reference>
<dbReference type="GeneID" id="54361592"/>
<organism evidence="3">
    <name type="scientific">Dissoconium aciculare CBS 342.82</name>
    <dbReference type="NCBI Taxonomy" id="1314786"/>
    <lineage>
        <taxon>Eukaryota</taxon>
        <taxon>Fungi</taxon>
        <taxon>Dikarya</taxon>
        <taxon>Ascomycota</taxon>
        <taxon>Pezizomycotina</taxon>
        <taxon>Dothideomycetes</taxon>
        <taxon>Dothideomycetidae</taxon>
        <taxon>Mycosphaerellales</taxon>
        <taxon>Dissoconiaceae</taxon>
        <taxon>Dissoconium</taxon>
    </lineage>
</organism>
<dbReference type="RefSeq" id="XP_033464797.1">
    <property type="nucleotide sequence ID" value="XM_033603792.1"/>
</dbReference>
<reference evidence="3" key="1">
    <citation type="submission" date="2020-01" db="EMBL/GenBank/DDBJ databases">
        <authorList>
            <consortium name="DOE Joint Genome Institute"/>
            <person name="Haridas S."/>
            <person name="Albert R."/>
            <person name="Binder M."/>
            <person name="Bloem J."/>
            <person name="Labutti K."/>
            <person name="Salamov A."/>
            <person name="Andreopoulos B."/>
            <person name="Baker S.E."/>
            <person name="Barry K."/>
            <person name="Bills G."/>
            <person name="Bluhm B.H."/>
            <person name="Cannon C."/>
            <person name="Castanera R."/>
            <person name="Culley D.E."/>
            <person name="Daum C."/>
            <person name="Ezra D."/>
            <person name="Gonzalez J.B."/>
            <person name="Henrissat B."/>
            <person name="Kuo A."/>
            <person name="Liang C."/>
            <person name="Lipzen A."/>
            <person name="Lutzoni F."/>
            <person name="Magnuson J."/>
            <person name="Mondo S."/>
            <person name="Nolan M."/>
            <person name="Ohm R."/>
            <person name="Pangilinan J."/>
            <person name="Park H.-J."/>
            <person name="Ramirez L."/>
            <person name="Alfaro M."/>
            <person name="Sun H."/>
            <person name="Tritt A."/>
            <person name="Yoshinaga Y."/>
            <person name="Zwiers L.-H."/>
            <person name="Turgeon B.G."/>
            <person name="Goodwin S.B."/>
            <person name="Spatafora J.W."/>
            <person name="Crous P.W."/>
            <person name="Grigoriev I.V."/>
        </authorList>
    </citation>
    <scope>NUCLEOTIDE SEQUENCE</scope>
    <source>
        <strain evidence="3">CBS 342.82</strain>
    </source>
</reference>
<keyword evidence="1" id="KW-0812">Transmembrane</keyword>
<accession>A0A6J3MIL0</accession>
<dbReference type="AlphaFoldDB" id="A0A6J3MIL0"/>